<accession>A0A803NTF0</accession>
<evidence type="ECO:0000313" key="3">
    <source>
        <dbReference type="Proteomes" id="UP000596661"/>
    </source>
</evidence>
<protein>
    <submittedName>
        <fullName evidence="2">Uncharacterized protein</fullName>
    </submittedName>
</protein>
<dbReference type="EMBL" id="UZAU01000185">
    <property type="status" value="NOT_ANNOTATED_CDS"/>
    <property type="molecule type" value="Genomic_DNA"/>
</dbReference>
<sequence length="106" mass="11551">MRMVTHPTLQVTDATLPGKVPWVPVGEPSVQRFLGGSGLTDGMATLAQWMSHSLAITNRKPETHEGGCAPGRGLMPKEGHMLPLHPHFKNVADFFRFNRPSSLSGH</sequence>
<keyword evidence="3" id="KW-1185">Reference proteome</keyword>
<evidence type="ECO:0000256" key="1">
    <source>
        <dbReference type="SAM" id="MobiDB-lite"/>
    </source>
</evidence>
<dbReference type="EnsemblPlants" id="evm.model.02.1385">
    <property type="protein sequence ID" value="cds.evm.model.02.1385"/>
    <property type="gene ID" value="evm.TU.02.1385"/>
</dbReference>
<organism evidence="2 3">
    <name type="scientific">Cannabis sativa</name>
    <name type="common">Hemp</name>
    <name type="synonym">Marijuana</name>
    <dbReference type="NCBI Taxonomy" id="3483"/>
    <lineage>
        <taxon>Eukaryota</taxon>
        <taxon>Viridiplantae</taxon>
        <taxon>Streptophyta</taxon>
        <taxon>Embryophyta</taxon>
        <taxon>Tracheophyta</taxon>
        <taxon>Spermatophyta</taxon>
        <taxon>Magnoliopsida</taxon>
        <taxon>eudicotyledons</taxon>
        <taxon>Gunneridae</taxon>
        <taxon>Pentapetalae</taxon>
        <taxon>rosids</taxon>
        <taxon>fabids</taxon>
        <taxon>Rosales</taxon>
        <taxon>Cannabaceae</taxon>
        <taxon>Cannabis</taxon>
    </lineage>
</organism>
<dbReference type="AlphaFoldDB" id="A0A803NTF0"/>
<name>A0A803NTF0_CANSA</name>
<dbReference type="Gramene" id="evm.model.02.1385">
    <property type="protein sequence ID" value="cds.evm.model.02.1385"/>
    <property type="gene ID" value="evm.TU.02.1385"/>
</dbReference>
<dbReference type="Proteomes" id="UP000596661">
    <property type="component" value="Chromosome 2"/>
</dbReference>
<evidence type="ECO:0000313" key="2">
    <source>
        <dbReference type="EnsemblPlants" id="cds.evm.model.02.1385"/>
    </source>
</evidence>
<feature type="region of interest" description="Disordered" evidence="1">
    <location>
        <begin position="60"/>
        <end position="81"/>
    </location>
</feature>
<reference evidence="2" key="1">
    <citation type="submission" date="2018-11" db="EMBL/GenBank/DDBJ databases">
        <authorList>
            <person name="Grassa J C."/>
        </authorList>
    </citation>
    <scope>NUCLEOTIDE SEQUENCE [LARGE SCALE GENOMIC DNA]</scope>
</reference>
<reference evidence="2" key="2">
    <citation type="submission" date="2021-03" db="UniProtKB">
        <authorList>
            <consortium name="EnsemblPlants"/>
        </authorList>
    </citation>
    <scope>IDENTIFICATION</scope>
</reference>
<proteinExistence type="predicted"/>